<comment type="caution">
    <text evidence="3">The sequence shown here is derived from an EMBL/GenBank/DDBJ whole genome shotgun (WGS) entry which is preliminary data.</text>
</comment>
<feature type="region of interest" description="Disordered" evidence="1">
    <location>
        <begin position="919"/>
        <end position="1024"/>
    </location>
</feature>
<gene>
    <name evidence="3" type="ORF">SO802_034229</name>
</gene>
<dbReference type="PANTHER" id="PTHR48429:SF1">
    <property type="entry name" value="AGENET DOMAIN-CONTAINING PROTEIN"/>
    <property type="match status" value="1"/>
</dbReference>
<feature type="compositionally biased region" description="Basic and acidic residues" evidence="1">
    <location>
        <begin position="1646"/>
        <end position="1676"/>
    </location>
</feature>
<dbReference type="PANTHER" id="PTHR48429">
    <property type="entry name" value="AGENET DOMAIN-CONTAINING PROTEIN"/>
    <property type="match status" value="1"/>
</dbReference>
<feature type="region of interest" description="Disordered" evidence="1">
    <location>
        <begin position="1300"/>
        <end position="1338"/>
    </location>
</feature>
<dbReference type="SMART" id="SM00743">
    <property type="entry name" value="Agenet"/>
    <property type="match status" value="2"/>
</dbReference>
<dbReference type="Pfam" id="PF05641">
    <property type="entry name" value="Agenet"/>
    <property type="match status" value="1"/>
</dbReference>
<evidence type="ECO:0000256" key="1">
    <source>
        <dbReference type="SAM" id="MobiDB-lite"/>
    </source>
</evidence>
<feature type="region of interest" description="Disordered" evidence="1">
    <location>
        <begin position="1137"/>
        <end position="1190"/>
    </location>
</feature>
<feature type="domain" description="Agenet" evidence="2">
    <location>
        <begin position="1833"/>
        <end position="1899"/>
    </location>
</feature>
<feature type="region of interest" description="Disordered" evidence="1">
    <location>
        <begin position="1634"/>
        <end position="1676"/>
    </location>
</feature>
<feature type="region of interest" description="Disordered" evidence="1">
    <location>
        <begin position="701"/>
        <end position="726"/>
    </location>
</feature>
<feature type="compositionally biased region" description="Low complexity" evidence="1">
    <location>
        <begin position="2145"/>
        <end position="2161"/>
    </location>
</feature>
<feature type="region of interest" description="Disordered" evidence="1">
    <location>
        <begin position="2145"/>
        <end position="2179"/>
    </location>
</feature>
<feature type="region of interest" description="Disordered" evidence="1">
    <location>
        <begin position="2062"/>
        <end position="2105"/>
    </location>
</feature>
<accession>A0AAW2BIA8</accession>
<dbReference type="EMBL" id="JAZDWU010000012">
    <property type="protein sequence ID" value="KAK9984704.1"/>
    <property type="molecule type" value="Genomic_DNA"/>
</dbReference>
<feature type="compositionally biased region" description="Basic and acidic residues" evidence="1">
    <location>
        <begin position="999"/>
        <end position="1021"/>
    </location>
</feature>
<feature type="compositionally biased region" description="Polar residues" evidence="1">
    <location>
        <begin position="959"/>
        <end position="973"/>
    </location>
</feature>
<name>A0AAW2BIA8_9ROSI</name>
<dbReference type="InterPro" id="IPR055274">
    <property type="entry name" value="SWO1"/>
</dbReference>
<feature type="compositionally biased region" description="Polar residues" evidence="1">
    <location>
        <begin position="1162"/>
        <end position="1190"/>
    </location>
</feature>
<evidence type="ECO:0000313" key="4">
    <source>
        <dbReference type="Proteomes" id="UP001459277"/>
    </source>
</evidence>
<feature type="region of interest" description="Disordered" evidence="1">
    <location>
        <begin position="2191"/>
        <end position="2215"/>
    </location>
</feature>
<reference evidence="3 4" key="1">
    <citation type="submission" date="2024-01" db="EMBL/GenBank/DDBJ databases">
        <title>A telomere-to-telomere, gap-free genome of sweet tea (Lithocarpus litseifolius).</title>
        <authorList>
            <person name="Zhou J."/>
        </authorList>
    </citation>
    <scope>NUCLEOTIDE SEQUENCE [LARGE SCALE GENOMIC DNA]</scope>
    <source>
        <strain evidence="3">Zhou-2022a</strain>
        <tissue evidence="3">Leaf</tissue>
    </source>
</reference>
<proteinExistence type="predicted"/>
<feature type="region of interest" description="Disordered" evidence="1">
    <location>
        <begin position="189"/>
        <end position="212"/>
    </location>
</feature>
<organism evidence="3 4">
    <name type="scientific">Lithocarpus litseifolius</name>
    <dbReference type="NCBI Taxonomy" id="425828"/>
    <lineage>
        <taxon>Eukaryota</taxon>
        <taxon>Viridiplantae</taxon>
        <taxon>Streptophyta</taxon>
        <taxon>Embryophyta</taxon>
        <taxon>Tracheophyta</taxon>
        <taxon>Spermatophyta</taxon>
        <taxon>Magnoliopsida</taxon>
        <taxon>eudicotyledons</taxon>
        <taxon>Gunneridae</taxon>
        <taxon>Pentapetalae</taxon>
        <taxon>rosids</taxon>
        <taxon>fabids</taxon>
        <taxon>Fagales</taxon>
        <taxon>Fagaceae</taxon>
        <taxon>Lithocarpus</taxon>
    </lineage>
</organism>
<dbReference type="InterPro" id="IPR014002">
    <property type="entry name" value="Agenet_dom_plant"/>
</dbReference>
<feature type="domain" description="Agenet" evidence="2">
    <location>
        <begin position="1742"/>
        <end position="1806"/>
    </location>
</feature>
<sequence>MDYDDNDFQSQNLHLAGEGSTKFPPVLQPYALPKFDFDDSLQGHLRFDSLVETEVFLGIESNEDNQWIEDFSRGSSGIEFNSSAAEACSISRRNNVWSEATSSESVEMLLKSVGQEETILRQTIVEESDACDELGSLTKQMEPSLKHDDDILPKIGDDTDLKSTLPQDEIPENFTVLKEDIPVEPCVEDTSKTHEDEFSVDGRSGELDPNAVSVKGGLPMIEEDPFADSKSDVADRRDINPLVDEYVDHKTQEDFSASGMQVNNMVPCAQNIISSGGELNNEDLQHEIDDVGNMNLDGLQTRNDERKEEFHVLSREAENSDGNAVESGTFHLENSLGSTSKVESVEEGNDIENRIINVEEPSSKVNKVVSALHTAEQCTEDVDSRIPVETRKCDAVLFKDTEFGEPSKVNTHEVSPLAFEGDTNFEGYAVQVSGPEAGISASVEPKMDAIVQLTYGQESVVEKDNLLESSQQLDNEILVSKSEASLSSKEDNKVSKVEDKENSSSHMGGISTVTVCSSAELLREACETGTLKVGQVVFGVSRENLVAEDHVSSSILDESTQICEADKIYGQGDVHKCDLDVSISDKKSTKLPSEPSNMDCVVDGSLIVDKGAGTSSHCEGSAGNEPVMLLDVTVSNESALNATLENAKVASFDMTGVLQPSENVKTIDGVGDYKEVITVSSVGGFTYSDKESTATKISTEARLSTLKESSELETEPGPASESEKDASFDTAGKLLQKTVHQSLPKADTCNAEIQSEVQTVVANEVNQECIRGDEVHAVICDVAAKEGGAADAVTFLEKREEATVEESLEKASSEASGSLSSAICAMEGGSASSNPDKPTGSPNIISTTELSQSEKNKEGVRASTEEEVNRSTDQKALVAEIDDVETSNSMSVSGDPKGKDSSKDEQSFSFEIGSLADLSRKDTGKNSQPFPSISAGKVLPIVEGSPSTSGLGQMDAKISQDNSTGSPQVSEGQITRGGSKGTHERKTRRASGKTAIGKETPKRGNHVKETTPTKQSERGDKAATASLSPSAIFQFVQSREMQHYGHVEGNSTKPIFVITASASSLPDLNTSASPSTLFQQPFTDLQQVQLRAQIFVYGALIQGTAPEEAHMISAFGGPDGGRNVWENAWRACMERLHSQKSHPITPETPLPSRSGARAPDQASKQSTLQSKGVSSPLGRTSSKGTPTVVNSMIPLSSPLWSMPTPSGDALQSSVMQRGSVMDYQQTLSPLHPFQTPPVRNFVGHNTPWISQGPFRGPWMASPQTSAPDASTRLPNTEAIKLTPVKELSVLHSSGIKHPVVHSGVPTSASLLDPKKVTASPGKNSTDPKSRKRRKNPVSEDLGQIVLQSQSQSEPVSTPAVTTHLPTSVAFTMPTGFASKATSEKFVISESPISSMDHLQKKADQDVQQRASLSEETLSKVKEARLQAEDAAILSAAAVSHSQEVWSQLEERKNSGLVSDVEAKLASAAVAVAAAAAVAKAAAAAAKVASNAALQAKLMAEEALVLNGYGNPSQSSGTSLPDSMNILGQATPASILKGDNRTNSSSSIIIAAKEAVRKRVEAASAATKRAENMDAIVKAAELAAEAISQAGKIVAMGDPLPLTELLEFGPEGYWKVSRESTELVGKSIEVNREQLSNDIVGEGPDTSAKHQKDGPSVKETKSTTHEKSHLQTEMPKESMVDHMRLVDGISVPIPTNETDSRVQKGRKVSDLAKTIGVVPESEIGSRSTVRNEYEKAAETFKEDSIKEGSHVEVLKDTDGFKAAWFTANVLSLEDGKAYVCYTELQTDNAEGQLKEWVSLQGEGDKVPKIRIARPVTIMRYEGTRKRRRAAMGDYNWSVGDRVDAWIRDSWCEGIITEKNKKDETELTVHFPVNHYLVLAAQGETSVVRAWHLRPSLIWKDGEWIEWSNLRENVSASHEGDMPQEKRIKLGSPAAEAKGKDKILESKGVVELGKSEESRLLDLSESEKLFNVGKNTRNENKPDALRTLRTGLQKEGSRVVIGVPKPGKKRKFMEVSKHYVADRGNKINEPNDSVKFVKYLMPQGSGSRGWKNSTKSSILKEKRVAETKPRGLKTGKPQSVSGRTVPAKDNLSINAVSAPDDGTLTNHSAKVKDSVSHAENASGKHNQFDIGSLSSTLGTAEGPILFSSRASSSDGSSKKVSTSNAKSERANKGKLAPAVGKLARIEEDKIFNVNSAKSTSEVVEPRRSNRRIQPTSRLLEGLQSSLIISKIPSVSHDKGHKSSNRSASRGNNHG</sequence>
<feature type="compositionally biased region" description="Basic and acidic residues" evidence="1">
    <location>
        <begin position="896"/>
        <end position="906"/>
    </location>
</feature>
<evidence type="ECO:0000313" key="3">
    <source>
        <dbReference type="EMBL" id="KAK9984704.1"/>
    </source>
</evidence>
<evidence type="ECO:0000259" key="2">
    <source>
        <dbReference type="SMART" id="SM00743"/>
    </source>
</evidence>
<feature type="compositionally biased region" description="Basic and acidic residues" evidence="1">
    <location>
        <begin position="852"/>
        <end position="873"/>
    </location>
</feature>
<keyword evidence="4" id="KW-1185">Reference proteome</keyword>
<feature type="region of interest" description="Disordered" evidence="1">
    <location>
        <begin position="2227"/>
        <end position="2252"/>
    </location>
</feature>
<dbReference type="InterPro" id="IPR008395">
    <property type="entry name" value="Agenet-like_dom"/>
</dbReference>
<feature type="region of interest" description="Disordered" evidence="1">
    <location>
        <begin position="826"/>
        <end position="906"/>
    </location>
</feature>
<feature type="compositionally biased region" description="Polar residues" evidence="1">
    <location>
        <begin position="830"/>
        <end position="851"/>
    </location>
</feature>
<feature type="compositionally biased region" description="Polar residues" evidence="1">
    <location>
        <begin position="2242"/>
        <end position="2252"/>
    </location>
</feature>
<protein>
    <recommendedName>
        <fullName evidence="2">Agenet domain-containing protein</fullName>
    </recommendedName>
</protein>
<dbReference type="Proteomes" id="UP001459277">
    <property type="component" value="Unassembled WGS sequence"/>
</dbReference>